<evidence type="ECO:0000313" key="4">
    <source>
        <dbReference type="Proteomes" id="UP000439522"/>
    </source>
</evidence>
<dbReference type="OrthoDB" id="7425768at2"/>
<dbReference type="Proteomes" id="UP000439522">
    <property type="component" value="Unassembled WGS sequence"/>
</dbReference>
<dbReference type="InterPro" id="IPR021255">
    <property type="entry name" value="DUF2807"/>
</dbReference>
<proteinExistence type="predicted"/>
<sequence>MIRKLARTLGPAVGIALAAAALSGCSGAVAFDTGEGVPLADLDLTGAAPTGLVLAGPDNAVVTRGDRLAIKVEGDPEAAAALRFTLEDDALGIMRETDLRSEGTATVRVTLPALTQLTLAGSGTVDADRMDGNAEATIAGSGTARVAALTADKLDVTLAGSGTFGAAGTARSLDLTIAGSGSGRMGGLAVETADVTIAGSGDAAFASDGTVDASIMGSGAVTVTGNATCTINAMGSGTLRCNPAPAAATARPASE</sequence>
<dbReference type="EMBL" id="WTZA01000001">
    <property type="protein sequence ID" value="MXO75449.1"/>
    <property type="molecule type" value="Genomic_DNA"/>
</dbReference>
<dbReference type="RefSeq" id="WP_160611089.1">
    <property type="nucleotide sequence ID" value="NZ_WTZA01000001.1"/>
</dbReference>
<dbReference type="PROSITE" id="PS51257">
    <property type="entry name" value="PROKAR_LIPOPROTEIN"/>
    <property type="match status" value="1"/>
</dbReference>
<dbReference type="AlphaFoldDB" id="A0A6I4TD11"/>
<keyword evidence="4" id="KW-1185">Reference proteome</keyword>
<name>A0A6I4TD11_9SPHN</name>
<feature type="domain" description="Putative auto-transporter adhesin head GIN" evidence="2">
    <location>
        <begin position="50"/>
        <end position="227"/>
    </location>
</feature>
<dbReference type="PANTHER" id="PTHR39200">
    <property type="entry name" value="HYPOTHETICAL EXPORTED PROTEIN"/>
    <property type="match status" value="1"/>
</dbReference>
<evidence type="ECO:0000259" key="2">
    <source>
        <dbReference type="Pfam" id="PF10988"/>
    </source>
</evidence>
<gene>
    <name evidence="3" type="ORF">GRI40_09505</name>
</gene>
<feature type="chain" id="PRO_5026092576" evidence="1">
    <location>
        <begin position="31"/>
        <end position="255"/>
    </location>
</feature>
<dbReference type="Gene3D" id="2.160.20.120">
    <property type="match status" value="1"/>
</dbReference>
<protein>
    <submittedName>
        <fullName evidence="3">DUF2807 domain-containing protein</fullName>
    </submittedName>
</protein>
<organism evidence="3 4">
    <name type="scientific">Tsuneonella aeria</name>
    <dbReference type="NCBI Taxonomy" id="1837929"/>
    <lineage>
        <taxon>Bacteria</taxon>
        <taxon>Pseudomonadati</taxon>
        <taxon>Pseudomonadota</taxon>
        <taxon>Alphaproteobacteria</taxon>
        <taxon>Sphingomonadales</taxon>
        <taxon>Erythrobacteraceae</taxon>
        <taxon>Tsuneonella</taxon>
    </lineage>
</organism>
<accession>A0A6I4TD11</accession>
<feature type="signal peptide" evidence="1">
    <location>
        <begin position="1"/>
        <end position="30"/>
    </location>
</feature>
<dbReference type="Pfam" id="PF10988">
    <property type="entry name" value="DUF2807"/>
    <property type="match status" value="1"/>
</dbReference>
<comment type="caution">
    <text evidence="3">The sequence shown here is derived from an EMBL/GenBank/DDBJ whole genome shotgun (WGS) entry which is preliminary data.</text>
</comment>
<dbReference type="PANTHER" id="PTHR39200:SF1">
    <property type="entry name" value="AUTO-TRANSPORTER ADHESIN HEAD GIN DOMAIN-CONTAINING PROTEIN-RELATED"/>
    <property type="match status" value="1"/>
</dbReference>
<reference evidence="3 4" key="1">
    <citation type="submission" date="2019-12" db="EMBL/GenBank/DDBJ databases">
        <title>Genomic-based taxomic classification of the family Erythrobacteraceae.</title>
        <authorList>
            <person name="Xu L."/>
        </authorList>
    </citation>
    <scope>NUCLEOTIDE SEQUENCE [LARGE SCALE GENOMIC DNA]</scope>
    <source>
        <strain evidence="3 4">100921-2</strain>
    </source>
</reference>
<keyword evidence="1" id="KW-0732">Signal</keyword>
<evidence type="ECO:0000256" key="1">
    <source>
        <dbReference type="SAM" id="SignalP"/>
    </source>
</evidence>
<evidence type="ECO:0000313" key="3">
    <source>
        <dbReference type="EMBL" id="MXO75449.1"/>
    </source>
</evidence>